<sequence>MISLFPDQHLADVCALAPERELIWKQRYCGLKHKRRVQAKSADDEQRPADELEEDGRFGFLDAFM</sequence>
<keyword evidence="2" id="KW-1185">Reference proteome</keyword>
<name>A0ABN6WIV6_9GAMM</name>
<protein>
    <submittedName>
        <fullName evidence="1">Uncharacterized protein</fullName>
    </submittedName>
</protein>
<gene>
    <name evidence="1" type="ORF">MACH16_01120</name>
</gene>
<reference evidence="1 2" key="1">
    <citation type="submission" date="2023-01" db="EMBL/GenBank/DDBJ databases">
        <title>Complete genome sequence of Marinomonas pontica strain 200518_36.</title>
        <authorList>
            <person name="Ueki S."/>
            <person name="Gajardo G."/>
            <person name="Maruyama F."/>
        </authorList>
    </citation>
    <scope>NUCLEOTIDE SEQUENCE [LARGE SCALE GENOMIC DNA]</scope>
    <source>
        <strain evidence="1 2">200518_36</strain>
    </source>
</reference>
<dbReference type="Proteomes" id="UP001307608">
    <property type="component" value="Chromosome"/>
</dbReference>
<evidence type="ECO:0000313" key="2">
    <source>
        <dbReference type="Proteomes" id="UP001307608"/>
    </source>
</evidence>
<evidence type="ECO:0000313" key="1">
    <source>
        <dbReference type="EMBL" id="BDX01364.1"/>
    </source>
</evidence>
<proteinExistence type="predicted"/>
<accession>A0ABN6WIV6</accession>
<dbReference type="EMBL" id="AP027271">
    <property type="protein sequence ID" value="BDX01364.1"/>
    <property type="molecule type" value="Genomic_DNA"/>
</dbReference>
<organism evidence="1 2">
    <name type="scientific">Marinomonas pontica</name>
    <dbReference type="NCBI Taxonomy" id="264739"/>
    <lineage>
        <taxon>Bacteria</taxon>
        <taxon>Pseudomonadati</taxon>
        <taxon>Pseudomonadota</taxon>
        <taxon>Gammaproteobacteria</taxon>
        <taxon>Oceanospirillales</taxon>
        <taxon>Oceanospirillaceae</taxon>
        <taxon>Marinomonas</taxon>
    </lineage>
</organism>